<proteinExistence type="predicted"/>
<dbReference type="Gene3D" id="1.20.120.450">
    <property type="entry name" value="dinb family like domain"/>
    <property type="match status" value="1"/>
</dbReference>
<dbReference type="InterPro" id="IPR034660">
    <property type="entry name" value="DinB/YfiT-like"/>
</dbReference>
<comment type="caution">
    <text evidence="2">The sequence shown here is derived from an EMBL/GenBank/DDBJ whole genome shotgun (WGS) entry which is preliminary data.</text>
</comment>
<accession>A0A8J3IUA5</accession>
<dbReference type="InterPro" id="IPR024344">
    <property type="entry name" value="MDMPI_metal-binding"/>
</dbReference>
<dbReference type="GO" id="GO:0046872">
    <property type="term" value="F:metal ion binding"/>
    <property type="evidence" value="ECO:0007669"/>
    <property type="project" value="InterPro"/>
</dbReference>
<dbReference type="EMBL" id="BOMB01000004">
    <property type="protein sequence ID" value="GID10031.1"/>
    <property type="molecule type" value="Genomic_DNA"/>
</dbReference>
<dbReference type="NCBIfam" id="TIGR03083">
    <property type="entry name" value="maleylpyruvate isomerase family mycothiol-dependent enzyme"/>
    <property type="match status" value="1"/>
</dbReference>
<dbReference type="InterPro" id="IPR017517">
    <property type="entry name" value="Maleyloyr_isom"/>
</dbReference>
<dbReference type="Proteomes" id="UP000612808">
    <property type="component" value="Unassembled WGS sequence"/>
</dbReference>
<dbReference type="RefSeq" id="WP_203655117.1">
    <property type="nucleotide sequence ID" value="NZ_BAAAZM010000002.1"/>
</dbReference>
<dbReference type="SUPFAM" id="SSF109854">
    <property type="entry name" value="DinB/YfiT-like putative metalloenzymes"/>
    <property type="match status" value="1"/>
</dbReference>
<evidence type="ECO:0000313" key="3">
    <source>
        <dbReference type="Proteomes" id="UP000612808"/>
    </source>
</evidence>
<dbReference type="AlphaFoldDB" id="A0A8J3IUA5"/>
<sequence length="211" mass="23182">MPDVMSLAGDERRDLADFLATLTPEQWERRSLCADWTVREVVVHVVSYEELGPRGTVARLVRGRFSLDRTNPIGVRAGADASPAEVLDHLREHLRPRGITAAFRGRIALTDGLIHHQDIRRALDLPREVPAERLLVTLPFALRALALPSRRDARGLRLVATDLDWTHGKGPEVRGTGEALLMAIAGRRAALTDLDGPGAPLLARRVAARLA</sequence>
<organism evidence="2 3">
    <name type="scientific">Actinocatenispora rupis</name>
    <dbReference type="NCBI Taxonomy" id="519421"/>
    <lineage>
        <taxon>Bacteria</taxon>
        <taxon>Bacillati</taxon>
        <taxon>Actinomycetota</taxon>
        <taxon>Actinomycetes</taxon>
        <taxon>Micromonosporales</taxon>
        <taxon>Micromonosporaceae</taxon>
        <taxon>Actinocatenispora</taxon>
    </lineage>
</organism>
<evidence type="ECO:0000313" key="2">
    <source>
        <dbReference type="EMBL" id="GID10031.1"/>
    </source>
</evidence>
<keyword evidence="3" id="KW-1185">Reference proteome</keyword>
<evidence type="ECO:0000259" key="1">
    <source>
        <dbReference type="Pfam" id="PF11716"/>
    </source>
</evidence>
<feature type="domain" description="Mycothiol-dependent maleylpyruvate isomerase metal-binding" evidence="1">
    <location>
        <begin position="10"/>
        <end position="93"/>
    </location>
</feature>
<name>A0A8J3IUA5_9ACTN</name>
<gene>
    <name evidence="2" type="ORF">Aru02nite_09200</name>
</gene>
<protein>
    <recommendedName>
        <fullName evidence="1">Mycothiol-dependent maleylpyruvate isomerase metal-binding domain-containing protein</fullName>
    </recommendedName>
</protein>
<dbReference type="Pfam" id="PF11716">
    <property type="entry name" value="MDMPI_N"/>
    <property type="match status" value="1"/>
</dbReference>
<reference evidence="2" key="1">
    <citation type="submission" date="2021-01" db="EMBL/GenBank/DDBJ databases">
        <title>Whole genome shotgun sequence of Actinocatenispora rupis NBRC 107355.</title>
        <authorList>
            <person name="Komaki H."/>
            <person name="Tamura T."/>
        </authorList>
    </citation>
    <scope>NUCLEOTIDE SEQUENCE</scope>
    <source>
        <strain evidence="2">NBRC 107355</strain>
    </source>
</reference>